<dbReference type="InterPro" id="IPR036282">
    <property type="entry name" value="Glutathione-S-Trfase_C_sf"/>
</dbReference>
<dbReference type="FunFam" id="3.40.30.10:FF:000035">
    <property type="entry name" value="hematopoietic prostaglandin D synthase"/>
    <property type="match status" value="1"/>
</dbReference>
<dbReference type="SFLD" id="SFLDG00363">
    <property type="entry name" value="AMPS_(cytGST):_Alpha-__Mu-__Pi"/>
    <property type="match status" value="1"/>
</dbReference>
<comment type="similarity">
    <text evidence="3">Belongs to the GST superfamily. Sigma family.</text>
</comment>
<dbReference type="SUPFAM" id="SSF47616">
    <property type="entry name" value="GST C-terminal domain-like"/>
    <property type="match status" value="1"/>
</dbReference>
<dbReference type="SUPFAM" id="SSF52833">
    <property type="entry name" value="Thioredoxin-like"/>
    <property type="match status" value="1"/>
</dbReference>
<comment type="catalytic activity">
    <reaction evidence="4">
        <text>RX + glutathione = an S-substituted glutathione + a halide anion + H(+)</text>
        <dbReference type="Rhea" id="RHEA:16437"/>
        <dbReference type="ChEBI" id="CHEBI:15378"/>
        <dbReference type="ChEBI" id="CHEBI:16042"/>
        <dbReference type="ChEBI" id="CHEBI:17792"/>
        <dbReference type="ChEBI" id="CHEBI:57925"/>
        <dbReference type="ChEBI" id="CHEBI:90779"/>
        <dbReference type="EC" id="2.5.1.18"/>
    </reaction>
</comment>
<dbReference type="CDD" id="cd03039">
    <property type="entry name" value="GST_N_Sigma_like"/>
    <property type="match status" value="1"/>
</dbReference>
<evidence type="ECO:0000256" key="2">
    <source>
        <dbReference type="ARBA" id="ARBA00022679"/>
    </source>
</evidence>
<dbReference type="InterPro" id="IPR004045">
    <property type="entry name" value="Glutathione_S-Trfase_N"/>
</dbReference>
<name>F4YUJ5_LOCMI</name>
<dbReference type="InterPro" id="IPR040079">
    <property type="entry name" value="Glutathione_S-Trfase"/>
</dbReference>
<dbReference type="CDD" id="cd03192">
    <property type="entry name" value="GST_C_Sigma_like"/>
    <property type="match status" value="1"/>
</dbReference>
<protein>
    <recommendedName>
        <fullName evidence="1">glutathione transferase</fullName>
        <ecNumber evidence="1">2.5.1.18</ecNumber>
    </recommendedName>
</protein>
<evidence type="ECO:0000256" key="3">
    <source>
        <dbReference type="ARBA" id="ARBA00038317"/>
    </source>
</evidence>
<dbReference type="GO" id="GO:0004602">
    <property type="term" value="F:glutathione peroxidase activity"/>
    <property type="evidence" value="ECO:0007669"/>
    <property type="project" value="UniProtKB-ARBA"/>
</dbReference>
<evidence type="ECO:0000256" key="1">
    <source>
        <dbReference type="ARBA" id="ARBA00012452"/>
    </source>
</evidence>
<evidence type="ECO:0000259" key="6">
    <source>
        <dbReference type="PROSITE" id="PS50405"/>
    </source>
</evidence>
<dbReference type="FunFam" id="1.20.1050.10:FF:000030">
    <property type="entry name" value="Glutathione S-transferase S1"/>
    <property type="match status" value="1"/>
</dbReference>
<feature type="domain" description="GST C-terminal" evidence="6">
    <location>
        <begin position="82"/>
        <end position="204"/>
    </location>
</feature>
<dbReference type="InterPro" id="IPR050213">
    <property type="entry name" value="GST_superfamily"/>
</dbReference>
<dbReference type="PROSITE" id="PS50404">
    <property type="entry name" value="GST_NTER"/>
    <property type="match status" value="1"/>
</dbReference>
<evidence type="ECO:0000313" key="7">
    <source>
        <dbReference type="EMBL" id="AEB91978.1"/>
    </source>
</evidence>
<dbReference type="SFLD" id="SFLDG01205">
    <property type="entry name" value="AMPS.1"/>
    <property type="match status" value="1"/>
</dbReference>
<dbReference type="Pfam" id="PF02798">
    <property type="entry name" value="GST_N"/>
    <property type="match status" value="1"/>
</dbReference>
<dbReference type="Pfam" id="PF14497">
    <property type="entry name" value="GST_C_3"/>
    <property type="match status" value="1"/>
</dbReference>
<dbReference type="GO" id="GO:0004364">
    <property type="term" value="F:glutathione transferase activity"/>
    <property type="evidence" value="ECO:0007669"/>
    <property type="project" value="UniProtKB-EC"/>
</dbReference>
<dbReference type="EMBL" id="HM131841">
    <property type="protein sequence ID" value="AEB91978.1"/>
    <property type="molecule type" value="mRNA"/>
</dbReference>
<evidence type="ECO:0000259" key="5">
    <source>
        <dbReference type="PROSITE" id="PS50404"/>
    </source>
</evidence>
<evidence type="ECO:0000256" key="4">
    <source>
        <dbReference type="ARBA" id="ARBA00047960"/>
    </source>
</evidence>
<proteinExistence type="evidence at transcript level"/>
<dbReference type="InterPro" id="IPR036249">
    <property type="entry name" value="Thioredoxin-like_sf"/>
</dbReference>
<organism evidence="7">
    <name type="scientific">Locusta migratoria</name>
    <name type="common">Migratory locust</name>
    <dbReference type="NCBI Taxonomy" id="7004"/>
    <lineage>
        <taxon>Eukaryota</taxon>
        <taxon>Metazoa</taxon>
        <taxon>Ecdysozoa</taxon>
        <taxon>Arthropoda</taxon>
        <taxon>Hexapoda</taxon>
        <taxon>Insecta</taxon>
        <taxon>Pterygota</taxon>
        <taxon>Neoptera</taxon>
        <taxon>Polyneoptera</taxon>
        <taxon>Orthoptera</taxon>
        <taxon>Caelifera</taxon>
        <taxon>Acrididea</taxon>
        <taxon>Acridomorpha</taxon>
        <taxon>Acridoidea</taxon>
        <taxon>Acrididae</taxon>
        <taxon>Oedipodinae</taxon>
        <taxon>Locusta</taxon>
    </lineage>
</organism>
<accession>F4YUJ5</accession>
<dbReference type="AlphaFoldDB" id="F4YUJ5"/>
<reference evidence="7" key="1">
    <citation type="journal article" date="2011" name="Pest Manag. Sci.">
        <title>Identification and characterisation of ten glutathione S-transferase genes from oriental migratory locust, Locusta migratoria manilensis (Meyen).</title>
        <authorList>
            <person name="Qin G."/>
            <person name="Jia M."/>
            <person name="Liu T."/>
            <person name="Xuan T."/>
            <person name="Yan Zhu K."/>
            <person name="Guo Y."/>
            <person name="Ma E."/>
            <person name="Zhang J."/>
        </authorList>
    </citation>
    <scope>NUCLEOTIDE SEQUENCE</scope>
</reference>
<keyword evidence="2 7" id="KW-0808">Transferase</keyword>
<sequence>MESKCKLTYFDAMGTAEPIRYLLYHGKIKFEDNRVDFQTWQSMKTSTPFGQMPVLEIDGKKMHQSIAICRYLGKKLALAGENDWESAQIDMAVDTVLDLRIKLSEFYWESDETVKQRKKATVLNETLPFVLERLNGLVKENGGYLALGKLTWGDFFFAGISEYMNCVTQFDITKDYPNLAALKKKICELPDVKDWISRRPVSQL</sequence>
<dbReference type="SFLD" id="SFLDS00019">
    <property type="entry name" value="Glutathione_Transferase_(cytos"/>
    <property type="match status" value="1"/>
</dbReference>
<dbReference type="Gene3D" id="3.40.30.10">
    <property type="entry name" value="Glutaredoxin"/>
    <property type="match status" value="1"/>
</dbReference>
<dbReference type="Gene3D" id="1.20.1050.10">
    <property type="match status" value="1"/>
</dbReference>
<dbReference type="InterPro" id="IPR004046">
    <property type="entry name" value="GST_C"/>
</dbReference>
<feature type="domain" description="GST N-terminal" evidence="5">
    <location>
        <begin position="3"/>
        <end position="80"/>
    </location>
</feature>
<dbReference type="EC" id="2.5.1.18" evidence="1"/>
<dbReference type="GO" id="GO:0006749">
    <property type="term" value="P:glutathione metabolic process"/>
    <property type="evidence" value="ECO:0007669"/>
    <property type="project" value="TreeGrafter"/>
</dbReference>
<dbReference type="PANTHER" id="PTHR11571">
    <property type="entry name" value="GLUTATHIONE S-TRANSFERASE"/>
    <property type="match status" value="1"/>
</dbReference>
<dbReference type="InterPro" id="IPR010987">
    <property type="entry name" value="Glutathione-S-Trfase_C-like"/>
</dbReference>
<dbReference type="PROSITE" id="PS50405">
    <property type="entry name" value="GST_CTER"/>
    <property type="match status" value="1"/>
</dbReference>
<dbReference type="PANTHER" id="PTHR11571:SF224">
    <property type="entry name" value="HEMATOPOIETIC PROSTAGLANDIN D SYNTHASE"/>
    <property type="match status" value="1"/>
</dbReference>